<keyword evidence="2" id="KW-1185">Reference proteome</keyword>
<proteinExistence type="predicted"/>
<reference evidence="2" key="1">
    <citation type="journal article" date="2023" name="Front. Plant Sci.">
        <title>Chromosomal-level genome assembly of Melastoma candidum provides insights into trichome evolution.</title>
        <authorList>
            <person name="Zhong Y."/>
            <person name="Wu W."/>
            <person name="Sun C."/>
            <person name="Zou P."/>
            <person name="Liu Y."/>
            <person name="Dai S."/>
            <person name="Zhou R."/>
        </authorList>
    </citation>
    <scope>NUCLEOTIDE SEQUENCE [LARGE SCALE GENOMIC DNA]</scope>
</reference>
<evidence type="ECO:0000313" key="2">
    <source>
        <dbReference type="Proteomes" id="UP001057402"/>
    </source>
</evidence>
<dbReference type="EMBL" id="CM042886">
    <property type="protein sequence ID" value="KAI4341822.1"/>
    <property type="molecule type" value="Genomic_DNA"/>
</dbReference>
<organism evidence="1 2">
    <name type="scientific">Melastoma candidum</name>
    <dbReference type="NCBI Taxonomy" id="119954"/>
    <lineage>
        <taxon>Eukaryota</taxon>
        <taxon>Viridiplantae</taxon>
        <taxon>Streptophyta</taxon>
        <taxon>Embryophyta</taxon>
        <taxon>Tracheophyta</taxon>
        <taxon>Spermatophyta</taxon>
        <taxon>Magnoliopsida</taxon>
        <taxon>eudicotyledons</taxon>
        <taxon>Gunneridae</taxon>
        <taxon>Pentapetalae</taxon>
        <taxon>rosids</taxon>
        <taxon>malvids</taxon>
        <taxon>Myrtales</taxon>
        <taxon>Melastomataceae</taxon>
        <taxon>Melastomatoideae</taxon>
        <taxon>Melastomateae</taxon>
        <taxon>Melastoma</taxon>
    </lineage>
</organism>
<sequence length="216" mass="23522">MSGLDQALPVLLWQALVAAARGDVLSVVSQGLGRLSLVAQSAAQSAASAVQVGTKEITSKVREGGYDQKVNETVSVVTARTTEIGHKTWGLVKGVMALASRKVEEYAKEGGMNWNNDNSQRNDSERNGYYQEFNKQEKNGHQASSGGHSSQNGNSNSYSSSSWDDWDVKDKEKPKRGTSGITIIGLDGMIPKTTISETSTRAWCPIKFQRQPWKDK</sequence>
<dbReference type="Proteomes" id="UP001057402">
    <property type="component" value="Chromosome 7"/>
</dbReference>
<protein>
    <submittedName>
        <fullName evidence="1">Uncharacterized protein</fullName>
    </submittedName>
</protein>
<accession>A0ACB9P1M2</accession>
<evidence type="ECO:0000313" key="1">
    <source>
        <dbReference type="EMBL" id="KAI4341822.1"/>
    </source>
</evidence>
<comment type="caution">
    <text evidence="1">The sequence shown here is derived from an EMBL/GenBank/DDBJ whole genome shotgun (WGS) entry which is preliminary data.</text>
</comment>
<gene>
    <name evidence="1" type="ORF">MLD38_026500</name>
</gene>
<name>A0ACB9P1M2_9MYRT</name>